<dbReference type="InterPro" id="IPR000223">
    <property type="entry name" value="Pept_S26A_signal_pept_1"/>
</dbReference>
<dbReference type="InterPro" id="IPR019533">
    <property type="entry name" value="Peptidase_S26"/>
</dbReference>
<evidence type="ECO:0000256" key="2">
    <source>
        <dbReference type="ARBA" id="ARBA00022801"/>
    </source>
</evidence>
<sequence>MEPTLSHDDIIYARNWTPSSILTRDQIVVLRLSDEFGGLSVKRVVALPGDHVNVESGTVRVNGQQLDDSYLSGLPKTRGLEKLDCIVPVNHAFVLGDYRNYHHTIDSRKYGSIDFSKIMGIVILRLWPFKIWRKHR</sequence>
<proteinExistence type="inferred from homology"/>
<keyword evidence="2" id="KW-0378">Hydrolase</keyword>
<name>A0A381YRD8_9ZZZZ</name>
<dbReference type="Pfam" id="PF10502">
    <property type="entry name" value="Peptidase_S26"/>
    <property type="match status" value="1"/>
</dbReference>
<protein>
    <recommendedName>
        <fullName evidence="3">Peptidase S26 domain-containing protein</fullName>
    </recommendedName>
</protein>
<evidence type="ECO:0000259" key="3">
    <source>
        <dbReference type="Pfam" id="PF10502"/>
    </source>
</evidence>
<accession>A0A381YRD8</accession>
<dbReference type="EMBL" id="UINC01018858">
    <property type="protein sequence ID" value="SVA79519.1"/>
    <property type="molecule type" value="Genomic_DNA"/>
</dbReference>
<dbReference type="PROSITE" id="PS00760">
    <property type="entry name" value="SPASE_I_2"/>
    <property type="match status" value="1"/>
</dbReference>
<dbReference type="GO" id="GO:0016020">
    <property type="term" value="C:membrane"/>
    <property type="evidence" value="ECO:0007669"/>
    <property type="project" value="InterPro"/>
</dbReference>
<feature type="domain" description="Peptidase S26" evidence="3">
    <location>
        <begin position="1"/>
        <end position="127"/>
    </location>
</feature>
<dbReference type="CDD" id="cd06530">
    <property type="entry name" value="S26_SPase_I"/>
    <property type="match status" value="1"/>
</dbReference>
<gene>
    <name evidence="4" type="ORF">METZ01_LOCUS132373</name>
</gene>
<reference evidence="4" key="1">
    <citation type="submission" date="2018-05" db="EMBL/GenBank/DDBJ databases">
        <authorList>
            <person name="Lanie J.A."/>
            <person name="Ng W.-L."/>
            <person name="Kazmierczak K.M."/>
            <person name="Andrzejewski T.M."/>
            <person name="Davidsen T.M."/>
            <person name="Wayne K.J."/>
            <person name="Tettelin H."/>
            <person name="Glass J.I."/>
            <person name="Rusch D."/>
            <person name="Podicherti R."/>
            <person name="Tsui H.-C.T."/>
            <person name="Winkler M.E."/>
        </authorList>
    </citation>
    <scope>NUCLEOTIDE SEQUENCE</scope>
</reference>
<dbReference type="PANTHER" id="PTHR43390:SF1">
    <property type="entry name" value="CHLOROPLAST PROCESSING PEPTIDASE"/>
    <property type="match status" value="1"/>
</dbReference>
<dbReference type="InterPro" id="IPR019757">
    <property type="entry name" value="Pept_S26A_signal_pept_1_Lys-AS"/>
</dbReference>
<dbReference type="AlphaFoldDB" id="A0A381YRD8"/>
<organism evidence="4">
    <name type="scientific">marine metagenome</name>
    <dbReference type="NCBI Taxonomy" id="408172"/>
    <lineage>
        <taxon>unclassified sequences</taxon>
        <taxon>metagenomes</taxon>
        <taxon>ecological metagenomes</taxon>
    </lineage>
</organism>
<dbReference type="GO" id="GO:0006465">
    <property type="term" value="P:signal peptide processing"/>
    <property type="evidence" value="ECO:0007669"/>
    <property type="project" value="InterPro"/>
</dbReference>
<dbReference type="GO" id="GO:0004252">
    <property type="term" value="F:serine-type endopeptidase activity"/>
    <property type="evidence" value="ECO:0007669"/>
    <property type="project" value="InterPro"/>
</dbReference>
<dbReference type="InterPro" id="IPR036286">
    <property type="entry name" value="LexA/Signal_pep-like_sf"/>
</dbReference>
<dbReference type="NCBIfam" id="TIGR02227">
    <property type="entry name" value="sigpep_I_bact"/>
    <property type="match status" value="1"/>
</dbReference>
<dbReference type="PANTHER" id="PTHR43390">
    <property type="entry name" value="SIGNAL PEPTIDASE I"/>
    <property type="match status" value="1"/>
</dbReference>
<dbReference type="SUPFAM" id="SSF51306">
    <property type="entry name" value="LexA/Signal peptidase"/>
    <property type="match status" value="1"/>
</dbReference>
<comment type="similarity">
    <text evidence="1">Belongs to the peptidase S26 family.</text>
</comment>
<evidence type="ECO:0000313" key="4">
    <source>
        <dbReference type="EMBL" id="SVA79519.1"/>
    </source>
</evidence>
<evidence type="ECO:0000256" key="1">
    <source>
        <dbReference type="ARBA" id="ARBA00009370"/>
    </source>
</evidence>
<dbReference type="Gene3D" id="2.10.109.10">
    <property type="entry name" value="Umud Fragment, subunit A"/>
    <property type="match status" value="1"/>
</dbReference>